<dbReference type="Pfam" id="PF03099">
    <property type="entry name" value="BPL_LplA_LipB"/>
    <property type="match status" value="1"/>
</dbReference>
<organism evidence="3 4">
    <name type="scientific">Sporocytophaga myxococcoides</name>
    <dbReference type="NCBI Taxonomy" id="153721"/>
    <lineage>
        <taxon>Bacteria</taxon>
        <taxon>Pseudomonadati</taxon>
        <taxon>Bacteroidota</taxon>
        <taxon>Cytophagia</taxon>
        <taxon>Cytophagales</taxon>
        <taxon>Cytophagaceae</taxon>
        <taxon>Sporocytophaga</taxon>
    </lineage>
</organism>
<name>A0A098LCA9_9BACT</name>
<dbReference type="GO" id="GO:0005737">
    <property type="term" value="C:cytoplasm"/>
    <property type="evidence" value="ECO:0007669"/>
    <property type="project" value="TreeGrafter"/>
</dbReference>
<dbReference type="Proteomes" id="UP000030185">
    <property type="component" value="Unassembled WGS sequence"/>
</dbReference>
<dbReference type="PANTHER" id="PTHR12835">
    <property type="entry name" value="BIOTIN PROTEIN LIGASE"/>
    <property type="match status" value="1"/>
</dbReference>
<evidence type="ECO:0000313" key="3">
    <source>
        <dbReference type="EMBL" id="GAL84084.1"/>
    </source>
</evidence>
<dbReference type="Gene3D" id="3.30.930.10">
    <property type="entry name" value="Bira Bifunctional Protein, Domain 2"/>
    <property type="match status" value="1"/>
</dbReference>
<accession>A0A098LCA9</accession>
<dbReference type="InterPro" id="IPR004408">
    <property type="entry name" value="Biotin_CoA_COase_ligase"/>
</dbReference>
<protein>
    <recommendedName>
        <fullName evidence="2">BPL/LPL catalytic domain-containing protein</fullName>
    </recommendedName>
</protein>
<evidence type="ECO:0000259" key="2">
    <source>
        <dbReference type="PROSITE" id="PS51733"/>
    </source>
</evidence>
<dbReference type="EMBL" id="BBLT01000002">
    <property type="protein sequence ID" value="GAL84084.1"/>
    <property type="molecule type" value="Genomic_DNA"/>
</dbReference>
<dbReference type="InterPro" id="IPR004143">
    <property type="entry name" value="BPL_LPL_catalytic"/>
</dbReference>
<dbReference type="eggNOG" id="COG0340">
    <property type="taxonomic scope" value="Bacteria"/>
</dbReference>
<dbReference type="AlphaFoldDB" id="A0A098LCA9"/>
<dbReference type="SUPFAM" id="SSF55681">
    <property type="entry name" value="Class II aaRS and biotin synthetases"/>
    <property type="match status" value="1"/>
</dbReference>
<dbReference type="PROSITE" id="PS51733">
    <property type="entry name" value="BPL_LPL_CATALYTIC"/>
    <property type="match status" value="1"/>
</dbReference>
<feature type="domain" description="BPL/LPL catalytic" evidence="2">
    <location>
        <begin position="1"/>
        <end position="178"/>
    </location>
</feature>
<dbReference type="STRING" id="153721.MYP_1312"/>
<evidence type="ECO:0000313" key="4">
    <source>
        <dbReference type="Proteomes" id="UP000030185"/>
    </source>
</evidence>
<comment type="caution">
    <text evidence="3">The sequence shown here is derived from an EMBL/GenBank/DDBJ whole genome shotgun (WGS) entry which is preliminary data.</text>
</comment>
<keyword evidence="4" id="KW-1185">Reference proteome</keyword>
<dbReference type="GO" id="GO:0004077">
    <property type="term" value="F:biotin--[biotin carboxyl-carrier protein] ligase activity"/>
    <property type="evidence" value="ECO:0007669"/>
    <property type="project" value="InterPro"/>
</dbReference>
<dbReference type="InterPro" id="IPR045864">
    <property type="entry name" value="aa-tRNA-synth_II/BPL/LPL"/>
</dbReference>
<gene>
    <name evidence="3" type="ORF">MYP_1312</name>
</gene>
<reference evidence="3 4" key="1">
    <citation type="submission" date="2014-09" db="EMBL/GenBank/DDBJ databases">
        <title>Sporocytophaga myxococcoides PG-01 genome sequencing.</title>
        <authorList>
            <person name="Liu L."/>
            <person name="Gao P.J."/>
            <person name="Chen G.J."/>
            <person name="Wang L.S."/>
        </authorList>
    </citation>
    <scope>NUCLEOTIDE SEQUENCE [LARGE SCALE GENOMIC DNA]</scope>
    <source>
        <strain evidence="3 4">PG-01</strain>
    </source>
</reference>
<evidence type="ECO:0000256" key="1">
    <source>
        <dbReference type="ARBA" id="ARBA00022598"/>
    </source>
</evidence>
<dbReference type="NCBIfam" id="TIGR00121">
    <property type="entry name" value="birA_ligase"/>
    <property type="match status" value="1"/>
</dbReference>
<keyword evidence="1" id="KW-0436">Ligase</keyword>
<proteinExistence type="predicted"/>
<dbReference type="CDD" id="cd16442">
    <property type="entry name" value="BPL"/>
    <property type="match status" value="1"/>
</dbReference>
<dbReference type="PANTHER" id="PTHR12835:SF5">
    <property type="entry name" value="BIOTIN--PROTEIN LIGASE"/>
    <property type="match status" value="1"/>
</dbReference>
<sequence>MIYLPSCHSTNEIAAEMVQSPNITEGTTIIANFQTAGKGQRGNSWESQEGKNLMFSIILKPSFLSPTEQFQLNMTISLAVSEFLTTYLGKKIKVKWPNDIFFEDKKICGILIQNFIKSSKIETSIVGIGININQIEFSEGRATSLAKVLLKEFDRNVLLNEFLIILEKNYLKLRNGGVESLKNRYIDNLYKAGEISFYKTKESVFKGMIIGIDEIGQLLIKENDDIHSFQFKEVEFLNIKDK</sequence>